<feature type="domain" description="Insertion element IS150 protein InsJ-like helix-turn-helix" evidence="2">
    <location>
        <begin position="17"/>
        <end position="62"/>
    </location>
</feature>
<dbReference type="Proteomes" id="UP000051984">
    <property type="component" value="Unassembled WGS sequence"/>
</dbReference>
<sequence length="232" mass="27079">MIMEGFSMPRSKHTAQEKLLILEEFRHSNISISSFSRQHGLGDRTLQRWQARYERDGIKGLEEARKNQHYTKEQKLEAVLAYLSGEGSLAEVTMQFGLRSSTQLQRWIAMYNRDHQSLTASPSRKQVPTMSRTTTFEERIKVVEYVTKGKHSYTEAAAHFDVSYQQARSWVIKAREGGYETLVDNRGHHKDKRDLTELDKAKLRIRQLEAELKDKELVEAFVKKLLEIQHKE</sequence>
<dbReference type="Gene3D" id="1.10.10.10">
    <property type="entry name" value="Winged helix-like DNA-binding domain superfamily/Winged helix DNA-binding domain"/>
    <property type="match status" value="2"/>
</dbReference>
<dbReference type="GO" id="GO:0004803">
    <property type="term" value="F:transposase activity"/>
    <property type="evidence" value="ECO:0007669"/>
    <property type="project" value="InterPro"/>
</dbReference>
<protein>
    <submittedName>
        <fullName evidence="3">Transposase</fullName>
    </submittedName>
</protein>
<dbReference type="PANTHER" id="PTHR33795">
    <property type="entry name" value="INSERTION ELEMENT IS150 PROTEIN INSJ"/>
    <property type="match status" value="1"/>
</dbReference>
<proteinExistence type="inferred from homology"/>
<feature type="domain" description="Insertion element IS150 protein InsJ-like helix-turn-helix" evidence="2">
    <location>
        <begin position="138"/>
        <end position="187"/>
    </location>
</feature>
<accession>A0A0R1EI86</accession>
<dbReference type="Pfam" id="PF13518">
    <property type="entry name" value="HTH_28"/>
    <property type="match status" value="2"/>
</dbReference>
<evidence type="ECO:0000256" key="1">
    <source>
        <dbReference type="ARBA" id="ARBA00038232"/>
    </source>
</evidence>
<dbReference type="PATRIC" id="fig|1423816.3.peg.2575"/>
<dbReference type="InterPro" id="IPR036388">
    <property type="entry name" value="WH-like_DNA-bd_sf"/>
</dbReference>
<comment type="caution">
    <text evidence="3">The sequence shown here is derived from an EMBL/GenBank/DDBJ whole genome shotgun (WGS) entry which is preliminary data.</text>
</comment>
<gene>
    <name evidence="3" type="ORF">FD51_GL002473</name>
</gene>
<dbReference type="GO" id="GO:0006313">
    <property type="term" value="P:DNA transposition"/>
    <property type="evidence" value="ECO:0007669"/>
    <property type="project" value="InterPro"/>
</dbReference>
<organism evidence="3 4">
    <name type="scientific">Lacticaseibacillus zeae DSM 20178 = KCTC 3804</name>
    <dbReference type="NCBI Taxonomy" id="1423816"/>
    <lineage>
        <taxon>Bacteria</taxon>
        <taxon>Bacillati</taxon>
        <taxon>Bacillota</taxon>
        <taxon>Bacilli</taxon>
        <taxon>Lactobacillales</taxon>
        <taxon>Lactobacillaceae</taxon>
        <taxon>Lacticaseibacillus</taxon>
    </lineage>
</organism>
<evidence type="ECO:0000313" key="3">
    <source>
        <dbReference type="EMBL" id="KRK09177.1"/>
    </source>
</evidence>
<reference evidence="3 4" key="1">
    <citation type="journal article" date="2015" name="Genome Announc.">
        <title>Expanding the biotechnology potential of lactobacilli through comparative genomics of 213 strains and associated genera.</title>
        <authorList>
            <person name="Sun Z."/>
            <person name="Harris H.M."/>
            <person name="McCann A."/>
            <person name="Guo C."/>
            <person name="Argimon S."/>
            <person name="Zhang W."/>
            <person name="Yang X."/>
            <person name="Jeffery I.B."/>
            <person name="Cooney J.C."/>
            <person name="Kagawa T.F."/>
            <person name="Liu W."/>
            <person name="Song Y."/>
            <person name="Salvetti E."/>
            <person name="Wrobel A."/>
            <person name="Rasinkangas P."/>
            <person name="Parkhill J."/>
            <person name="Rea M.C."/>
            <person name="O'Sullivan O."/>
            <person name="Ritari J."/>
            <person name="Douillard F.P."/>
            <person name="Paul Ross R."/>
            <person name="Yang R."/>
            <person name="Briner A.E."/>
            <person name="Felis G.E."/>
            <person name="de Vos W.M."/>
            <person name="Barrangou R."/>
            <person name="Klaenhammer T.R."/>
            <person name="Caufield P.W."/>
            <person name="Cui Y."/>
            <person name="Zhang H."/>
            <person name="O'Toole P.W."/>
        </authorList>
    </citation>
    <scope>NUCLEOTIDE SEQUENCE [LARGE SCALE GENOMIC DNA]</scope>
    <source>
        <strain evidence="3 4">DSM 20178</strain>
    </source>
</reference>
<dbReference type="eggNOG" id="COG2963">
    <property type="taxonomic scope" value="Bacteria"/>
</dbReference>
<dbReference type="InterPro" id="IPR052057">
    <property type="entry name" value="IS150/IS1296_orfA-like"/>
</dbReference>
<evidence type="ECO:0000259" key="2">
    <source>
        <dbReference type="Pfam" id="PF13518"/>
    </source>
</evidence>
<dbReference type="PANTHER" id="PTHR33795:SF1">
    <property type="entry name" value="INSERTION ELEMENT IS150 PROTEIN INSJ"/>
    <property type="match status" value="1"/>
</dbReference>
<dbReference type="InterPro" id="IPR055247">
    <property type="entry name" value="InsJ-like_HTH"/>
</dbReference>
<name>A0A0R1EI86_LACZE</name>
<comment type="similarity">
    <text evidence="1">Belongs to the IS150/IS1296 orfA family.</text>
</comment>
<dbReference type="EMBL" id="AZCT01000043">
    <property type="protein sequence ID" value="KRK09177.1"/>
    <property type="molecule type" value="Genomic_DNA"/>
</dbReference>
<dbReference type="GO" id="GO:0043565">
    <property type="term" value="F:sequence-specific DNA binding"/>
    <property type="evidence" value="ECO:0007669"/>
    <property type="project" value="InterPro"/>
</dbReference>
<evidence type="ECO:0000313" key="4">
    <source>
        <dbReference type="Proteomes" id="UP000051984"/>
    </source>
</evidence>
<dbReference type="SUPFAM" id="SSF48295">
    <property type="entry name" value="TrpR-like"/>
    <property type="match status" value="3"/>
</dbReference>
<dbReference type="AlphaFoldDB" id="A0A0R1EI86"/>
<dbReference type="InterPro" id="IPR010921">
    <property type="entry name" value="Trp_repressor/repl_initiator"/>
</dbReference>